<dbReference type="RefSeq" id="WP_203843610.1">
    <property type="nucleotide sequence ID" value="NZ_BAAATV010000016.1"/>
</dbReference>
<accession>A0ABQ4A773</accession>
<organism evidence="2 3">
    <name type="scientific">Winogradskya humida</name>
    <dbReference type="NCBI Taxonomy" id="113566"/>
    <lineage>
        <taxon>Bacteria</taxon>
        <taxon>Bacillati</taxon>
        <taxon>Actinomycetota</taxon>
        <taxon>Actinomycetes</taxon>
        <taxon>Micromonosporales</taxon>
        <taxon>Micromonosporaceae</taxon>
        <taxon>Winogradskya</taxon>
    </lineage>
</organism>
<evidence type="ECO:0008006" key="4">
    <source>
        <dbReference type="Google" id="ProtNLM"/>
    </source>
</evidence>
<name>A0ABQ4A773_9ACTN</name>
<keyword evidence="1" id="KW-0812">Transmembrane</keyword>
<gene>
    <name evidence="2" type="ORF">Ahu01nite_098130</name>
</gene>
<evidence type="ECO:0000313" key="2">
    <source>
        <dbReference type="EMBL" id="GIE26711.1"/>
    </source>
</evidence>
<dbReference type="Proteomes" id="UP000603200">
    <property type="component" value="Unassembled WGS sequence"/>
</dbReference>
<sequence length="73" mass="7557">MLTKKFWLQAGERAVKSAAQALIGLIPLDQFNVLHADVPLALGVACGALVLSVLTSIVTAGVGEKDDPSAVTR</sequence>
<keyword evidence="1" id="KW-0472">Membrane</keyword>
<feature type="transmembrane region" description="Helical" evidence="1">
    <location>
        <begin position="40"/>
        <end position="63"/>
    </location>
</feature>
<protein>
    <recommendedName>
        <fullName evidence="4">Holin</fullName>
    </recommendedName>
</protein>
<keyword evidence="1" id="KW-1133">Transmembrane helix</keyword>
<dbReference type="Pfam" id="PF16945">
    <property type="entry name" value="Phage_r1t_holin"/>
    <property type="match status" value="1"/>
</dbReference>
<evidence type="ECO:0000313" key="3">
    <source>
        <dbReference type="Proteomes" id="UP000603200"/>
    </source>
</evidence>
<evidence type="ECO:0000256" key="1">
    <source>
        <dbReference type="SAM" id="Phobius"/>
    </source>
</evidence>
<comment type="caution">
    <text evidence="2">The sequence shown here is derived from an EMBL/GenBank/DDBJ whole genome shotgun (WGS) entry which is preliminary data.</text>
</comment>
<keyword evidence="3" id="KW-1185">Reference proteome</keyword>
<dbReference type="InterPro" id="IPR020109">
    <property type="entry name" value="Holin_r1t"/>
</dbReference>
<proteinExistence type="predicted"/>
<dbReference type="EMBL" id="BOMN01000149">
    <property type="protein sequence ID" value="GIE26711.1"/>
    <property type="molecule type" value="Genomic_DNA"/>
</dbReference>
<reference evidence="2 3" key="1">
    <citation type="submission" date="2021-01" db="EMBL/GenBank/DDBJ databases">
        <title>Whole genome shotgun sequence of Actinoplanes humidus NBRC 14915.</title>
        <authorList>
            <person name="Komaki H."/>
            <person name="Tamura T."/>
        </authorList>
    </citation>
    <scope>NUCLEOTIDE SEQUENCE [LARGE SCALE GENOMIC DNA]</scope>
    <source>
        <strain evidence="2 3">NBRC 14915</strain>
    </source>
</reference>